<sequence length="257" mass="28558">MKKKIFALILALAAALTLSACSEPAAGPPEVARPTAPELTADPYAEVRAQAAADMSGAVEEALAVLESQPRDDLGTETEPFDSGYAWDGFDDLTEEQQVYLEAAADYIVENMPENASTYDKYRYLAYVLCERASYDYQVREDNLSETPYGALAEGRAVCFGYVYSMQYLCEKADLYCVPIEGVASWNGEEHGWNLAMLPEGSYYMDITWCDQYGPIGSVAWREMFMVTEYRMLGDHGDWEGGPATGTEQYWSWAGVE</sequence>
<dbReference type="SUPFAM" id="SSF54001">
    <property type="entry name" value="Cysteine proteinases"/>
    <property type="match status" value="1"/>
</dbReference>
<reference evidence="2" key="1">
    <citation type="submission" date="2020-10" db="EMBL/GenBank/DDBJ databases">
        <authorList>
            <person name="Gilroy R."/>
        </authorList>
    </citation>
    <scope>NUCLEOTIDE SEQUENCE</scope>
    <source>
        <strain evidence="2">ChiBcolR7-354</strain>
    </source>
</reference>
<evidence type="ECO:0000313" key="2">
    <source>
        <dbReference type="EMBL" id="HIQ77692.1"/>
    </source>
</evidence>
<dbReference type="InterPro" id="IPR038765">
    <property type="entry name" value="Papain-like_cys_pep_sf"/>
</dbReference>
<dbReference type="PROSITE" id="PS51257">
    <property type="entry name" value="PROKAR_LIPOPROTEIN"/>
    <property type="match status" value="1"/>
</dbReference>
<evidence type="ECO:0000313" key="3">
    <source>
        <dbReference type="Proteomes" id="UP000824262"/>
    </source>
</evidence>
<dbReference type="Proteomes" id="UP000824262">
    <property type="component" value="Unassembled WGS sequence"/>
</dbReference>
<accession>A0A9D1CRE3</accession>
<dbReference type="Gene3D" id="3.10.620.30">
    <property type="match status" value="1"/>
</dbReference>
<dbReference type="AlphaFoldDB" id="A0A9D1CRE3"/>
<organism evidence="2 3">
    <name type="scientific">Candidatus Scatomorpha intestinavium</name>
    <dbReference type="NCBI Taxonomy" id="2840922"/>
    <lineage>
        <taxon>Bacteria</taxon>
        <taxon>Bacillati</taxon>
        <taxon>Bacillota</taxon>
        <taxon>Clostridia</taxon>
        <taxon>Eubacteriales</taxon>
        <taxon>Candidatus Scatomorpha</taxon>
    </lineage>
</organism>
<evidence type="ECO:0000256" key="1">
    <source>
        <dbReference type="SAM" id="SignalP"/>
    </source>
</evidence>
<reference evidence="2" key="2">
    <citation type="journal article" date="2021" name="PeerJ">
        <title>Extensive microbial diversity within the chicken gut microbiome revealed by metagenomics and culture.</title>
        <authorList>
            <person name="Gilroy R."/>
            <person name="Ravi A."/>
            <person name="Getino M."/>
            <person name="Pursley I."/>
            <person name="Horton D.L."/>
            <person name="Alikhan N.F."/>
            <person name="Baker D."/>
            <person name="Gharbi K."/>
            <person name="Hall N."/>
            <person name="Watson M."/>
            <person name="Adriaenssens E.M."/>
            <person name="Foster-Nyarko E."/>
            <person name="Jarju S."/>
            <person name="Secka A."/>
            <person name="Antonio M."/>
            <person name="Oren A."/>
            <person name="Chaudhuri R.R."/>
            <person name="La Ragione R."/>
            <person name="Hildebrand F."/>
            <person name="Pallen M.J."/>
        </authorList>
    </citation>
    <scope>NUCLEOTIDE SEQUENCE</scope>
    <source>
        <strain evidence="2">ChiBcolR7-354</strain>
    </source>
</reference>
<feature type="signal peptide" evidence="1">
    <location>
        <begin position="1"/>
        <end position="25"/>
    </location>
</feature>
<name>A0A9D1CRE3_9FIRM</name>
<gene>
    <name evidence="2" type="ORF">IAB77_00360</name>
</gene>
<keyword evidence="1" id="KW-0732">Signal</keyword>
<proteinExistence type="predicted"/>
<dbReference type="EMBL" id="DVGA01000006">
    <property type="protein sequence ID" value="HIQ77692.1"/>
    <property type="molecule type" value="Genomic_DNA"/>
</dbReference>
<comment type="caution">
    <text evidence="2">The sequence shown here is derived from an EMBL/GenBank/DDBJ whole genome shotgun (WGS) entry which is preliminary data.</text>
</comment>
<feature type="chain" id="PRO_5039679677" description="Transglutaminase-like domain-containing protein" evidence="1">
    <location>
        <begin position="26"/>
        <end position="257"/>
    </location>
</feature>
<protein>
    <recommendedName>
        <fullName evidence="4">Transglutaminase-like domain-containing protein</fullName>
    </recommendedName>
</protein>
<evidence type="ECO:0008006" key="4">
    <source>
        <dbReference type="Google" id="ProtNLM"/>
    </source>
</evidence>